<accession>T1I1B3</accession>
<dbReference type="eggNOG" id="KOG3425">
    <property type="taxonomic scope" value="Eukaryota"/>
</dbReference>
<dbReference type="PANTHER" id="PTHR12452:SF0">
    <property type="entry name" value="THIOREDOXIN DOMAIN-CONTAINING PROTEIN 17"/>
    <property type="match status" value="1"/>
</dbReference>
<comment type="similarity">
    <text evidence="1">Belongs to the thioredoxin family.</text>
</comment>
<dbReference type="InterPro" id="IPR045108">
    <property type="entry name" value="TXNDC17-like"/>
</dbReference>
<dbReference type="STRING" id="13249.T1I1B3"/>
<dbReference type="InterPro" id="IPR036249">
    <property type="entry name" value="Thioredoxin-like_sf"/>
</dbReference>
<sequence>MLVKSQTVSDYEGFQKIIKNLEDKGESAVLIISGSRDETGKSWCPDCVKGIFFFFVNNKPFYAEPVVEKYLSTKITKHLNLVRIELEYHYFKDPKNPFRTSSKVRLTRIPTLMFWPGIKRLEENECGNDELLDLFFEDYIS</sequence>
<dbReference type="InterPro" id="IPR010357">
    <property type="entry name" value="TXNDC17_dom"/>
</dbReference>
<dbReference type="AlphaFoldDB" id="T1I1B3"/>
<evidence type="ECO:0000259" key="3">
    <source>
        <dbReference type="Pfam" id="PF06110"/>
    </source>
</evidence>
<dbReference type="SUPFAM" id="SSF52833">
    <property type="entry name" value="Thioredoxin-like"/>
    <property type="match status" value="1"/>
</dbReference>
<dbReference type="EnsemblMetazoa" id="RPRC010083-RA">
    <property type="protein sequence ID" value="RPRC010083-PA"/>
    <property type="gene ID" value="RPRC010083"/>
</dbReference>
<evidence type="ECO:0000256" key="1">
    <source>
        <dbReference type="ARBA" id="ARBA00008987"/>
    </source>
</evidence>
<dbReference type="InParanoid" id="T1I1B3"/>
<dbReference type="Proteomes" id="UP000015103">
    <property type="component" value="Unassembled WGS sequence"/>
</dbReference>
<dbReference type="GO" id="GO:0047134">
    <property type="term" value="F:protein-disulfide reductase [NAD(P)H] activity"/>
    <property type="evidence" value="ECO:0007669"/>
    <property type="project" value="InterPro"/>
</dbReference>
<feature type="domain" description="Thioredoxin" evidence="3">
    <location>
        <begin position="8"/>
        <end position="138"/>
    </location>
</feature>
<dbReference type="OMA" id="EQCAKAD"/>
<dbReference type="FunCoup" id="T1I1B3">
    <property type="interactions" value="924"/>
</dbReference>
<evidence type="ECO:0000313" key="4">
    <source>
        <dbReference type="EnsemblMetazoa" id="RPRC010083-PA"/>
    </source>
</evidence>
<organism evidence="4 5">
    <name type="scientific">Rhodnius prolixus</name>
    <name type="common">Triatomid bug</name>
    <dbReference type="NCBI Taxonomy" id="13249"/>
    <lineage>
        <taxon>Eukaryota</taxon>
        <taxon>Metazoa</taxon>
        <taxon>Ecdysozoa</taxon>
        <taxon>Arthropoda</taxon>
        <taxon>Hexapoda</taxon>
        <taxon>Insecta</taxon>
        <taxon>Pterygota</taxon>
        <taxon>Neoptera</taxon>
        <taxon>Paraneoptera</taxon>
        <taxon>Hemiptera</taxon>
        <taxon>Heteroptera</taxon>
        <taxon>Panheteroptera</taxon>
        <taxon>Cimicomorpha</taxon>
        <taxon>Reduviidae</taxon>
        <taxon>Triatominae</taxon>
        <taxon>Rhodnius</taxon>
    </lineage>
</organism>
<evidence type="ECO:0000313" key="5">
    <source>
        <dbReference type="Proteomes" id="UP000015103"/>
    </source>
</evidence>
<dbReference type="Pfam" id="PF06110">
    <property type="entry name" value="TXD17-like_Trx"/>
    <property type="match status" value="1"/>
</dbReference>
<reference evidence="4" key="1">
    <citation type="submission" date="2015-05" db="UniProtKB">
        <authorList>
            <consortium name="EnsemblMetazoa"/>
        </authorList>
    </citation>
    <scope>IDENTIFICATION</scope>
</reference>
<keyword evidence="5" id="KW-1185">Reference proteome</keyword>
<name>T1I1B3_RHOPR</name>
<dbReference type="Gene3D" id="3.40.30.10">
    <property type="entry name" value="Glutaredoxin"/>
    <property type="match status" value="1"/>
</dbReference>
<dbReference type="VEuPathDB" id="VectorBase:RPRC010083"/>
<dbReference type="HOGENOM" id="CLU_120161_0_0_1"/>
<dbReference type="EMBL" id="ACPB03011824">
    <property type="status" value="NOT_ANNOTATED_CDS"/>
    <property type="molecule type" value="Genomic_DNA"/>
</dbReference>
<proteinExistence type="inferred from homology"/>
<protein>
    <recommendedName>
        <fullName evidence="2">Thioredoxin domain-containing protein 17</fullName>
    </recommendedName>
</protein>
<evidence type="ECO:0000256" key="2">
    <source>
        <dbReference type="ARBA" id="ARBA00016949"/>
    </source>
</evidence>
<dbReference type="PANTHER" id="PTHR12452">
    <property type="entry name" value="42-9-9 PROTEIN-RELATED"/>
    <property type="match status" value="1"/>
</dbReference>
<dbReference type="GO" id="GO:0005829">
    <property type="term" value="C:cytosol"/>
    <property type="evidence" value="ECO:0007669"/>
    <property type="project" value="TreeGrafter"/>
</dbReference>